<dbReference type="AlphaFoldDB" id="A0A0L8HZJ3"/>
<proteinExistence type="predicted"/>
<organism evidence="1">
    <name type="scientific">Octopus bimaculoides</name>
    <name type="common">California two-spotted octopus</name>
    <dbReference type="NCBI Taxonomy" id="37653"/>
    <lineage>
        <taxon>Eukaryota</taxon>
        <taxon>Metazoa</taxon>
        <taxon>Spiralia</taxon>
        <taxon>Lophotrochozoa</taxon>
        <taxon>Mollusca</taxon>
        <taxon>Cephalopoda</taxon>
        <taxon>Coleoidea</taxon>
        <taxon>Octopodiformes</taxon>
        <taxon>Octopoda</taxon>
        <taxon>Incirrata</taxon>
        <taxon>Octopodidae</taxon>
        <taxon>Octopus</taxon>
    </lineage>
</organism>
<gene>
    <name evidence="1" type="ORF">OCBIM_22001383mg</name>
</gene>
<dbReference type="EMBL" id="KQ416929">
    <property type="protein sequence ID" value="KOF94606.1"/>
    <property type="molecule type" value="Genomic_DNA"/>
</dbReference>
<name>A0A0L8HZJ3_OCTBM</name>
<reference evidence="1" key="1">
    <citation type="submission" date="2015-07" db="EMBL/GenBank/DDBJ databases">
        <title>MeaNS - Measles Nucleotide Surveillance Program.</title>
        <authorList>
            <person name="Tran T."/>
            <person name="Druce J."/>
        </authorList>
    </citation>
    <scope>NUCLEOTIDE SEQUENCE</scope>
    <source>
        <strain evidence="1">UCB-OBI-ISO-001</strain>
        <tissue evidence="1">Gonad</tissue>
    </source>
</reference>
<sequence length="64" mass="7254">MIACNYIEMRRISQSPCCTSDNHCCQQSSTGAALPFLRQTHSPPASMHQPFFIDRNSKTYTCLK</sequence>
<evidence type="ECO:0000313" key="1">
    <source>
        <dbReference type="EMBL" id="KOF94606.1"/>
    </source>
</evidence>
<protein>
    <submittedName>
        <fullName evidence="1">Uncharacterized protein</fullName>
    </submittedName>
</protein>
<accession>A0A0L8HZJ3</accession>